<dbReference type="Proteomes" id="UP000005019">
    <property type="component" value="Unassembled WGS sequence"/>
</dbReference>
<gene>
    <name evidence="2" type="ORF">METUNv1_02341</name>
</gene>
<comment type="caution">
    <text evidence="2">The sequence shown here is derived from an EMBL/GenBank/DDBJ whole genome shotgun (WGS) entry which is preliminary data.</text>
</comment>
<evidence type="ECO:0000313" key="2">
    <source>
        <dbReference type="EMBL" id="EGK70955.1"/>
    </source>
</evidence>
<evidence type="ECO:0000313" key="3">
    <source>
        <dbReference type="Proteomes" id="UP000005019"/>
    </source>
</evidence>
<sequence>MLASIAHEEVASMKHVLAASCALLLSCAVQAAEYRFDPQLSHVEVETAHYVYITDGGAFGGPAWTLVSDYTRYSISGALQADIGVSDYDPSIRRAWFSALQIDYGSAPAYALTLPTFLPMDGLTATLRPEPGFLDYDGFYGPMDPLVCACVTGGNPSAPVTHYAGRLDAQQVHLVASVAYPQTASWSWLLPVADTAPALPDWAIAGRVSRIVMAGSVSAVPEPDDFALWGAGLLVAGVAARRRLAG</sequence>
<keyword evidence="1" id="KW-0732">Signal</keyword>
<accession>F5RDH4</accession>
<dbReference type="EMBL" id="AFHG01000052">
    <property type="protein sequence ID" value="EGK70955.1"/>
    <property type="molecule type" value="Genomic_DNA"/>
</dbReference>
<feature type="chain" id="PRO_5003327177" description="PEP-CTERM protein-sorting domain-containing protein" evidence="1">
    <location>
        <begin position="32"/>
        <end position="246"/>
    </location>
</feature>
<protein>
    <recommendedName>
        <fullName evidence="4">PEP-CTERM protein-sorting domain-containing protein</fullName>
    </recommendedName>
</protein>
<evidence type="ECO:0000256" key="1">
    <source>
        <dbReference type="SAM" id="SignalP"/>
    </source>
</evidence>
<proteinExistence type="predicted"/>
<dbReference type="AlphaFoldDB" id="F5RDH4"/>
<dbReference type="STRING" id="1000565.METUNv1_02341"/>
<reference evidence="2 3" key="1">
    <citation type="journal article" date="2011" name="J. Bacteriol.">
        <title>Genome sequence of Methyloversatilis universalis FAM5T, a methylotrophic representative of the order Rhodocyclales.</title>
        <authorList>
            <person name="Kittichotirat W."/>
            <person name="Good N.M."/>
            <person name="Hall R."/>
            <person name="Bringel F."/>
            <person name="Lajus A."/>
            <person name="Medigue C."/>
            <person name="Smalley N.E."/>
            <person name="Beck D."/>
            <person name="Bumgarner R."/>
            <person name="Vuilleumier S."/>
            <person name="Kalyuzhnaya M.G."/>
        </authorList>
    </citation>
    <scope>NUCLEOTIDE SEQUENCE [LARGE SCALE GENOMIC DNA]</scope>
    <source>
        <strain evidence="3">ATCC BAA-1314 / JCM 13912 / FAM5</strain>
    </source>
</reference>
<organism evidence="2 3">
    <name type="scientific">Methyloversatilis universalis (strain ATCC BAA-1314 / DSM 25237 / JCM 13912 / CCUG 52030 / FAM5)</name>
    <dbReference type="NCBI Taxonomy" id="1000565"/>
    <lineage>
        <taxon>Bacteria</taxon>
        <taxon>Pseudomonadati</taxon>
        <taxon>Pseudomonadota</taxon>
        <taxon>Betaproteobacteria</taxon>
        <taxon>Nitrosomonadales</taxon>
        <taxon>Sterolibacteriaceae</taxon>
        <taxon>Methyloversatilis</taxon>
    </lineage>
</organism>
<keyword evidence="3" id="KW-1185">Reference proteome</keyword>
<feature type="signal peptide" evidence="1">
    <location>
        <begin position="1"/>
        <end position="31"/>
    </location>
</feature>
<name>F5RDH4_METUF</name>
<evidence type="ECO:0008006" key="4">
    <source>
        <dbReference type="Google" id="ProtNLM"/>
    </source>
</evidence>